<dbReference type="PROSITE" id="PS50839">
    <property type="entry name" value="CHASE"/>
    <property type="match status" value="1"/>
</dbReference>
<dbReference type="SUPFAM" id="SSF47384">
    <property type="entry name" value="Homodimeric domain of signal transducing histidine kinase"/>
    <property type="match status" value="1"/>
</dbReference>
<dbReference type="SMART" id="SM01079">
    <property type="entry name" value="CHASE"/>
    <property type="match status" value="1"/>
</dbReference>
<feature type="transmembrane region" description="Helical" evidence="15">
    <location>
        <begin position="302"/>
        <end position="322"/>
    </location>
</feature>
<proteinExistence type="predicted"/>
<keyword evidence="10" id="KW-0067">ATP-binding</keyword>
<organism evidence="20 21">
    <name type="scientific">Halothiobacillus diazotrophicus</name>
    <dbReference type="NCBI Taxonomy" id="1860122"/>
    <lineage>
        <taxon>Bacteria</taxon>
        <taxon>Pseudomonadati</taxon>
        <taxon>Pseudomonadota</taxon>
        <taxon>Gammaproteobacteria</taxon>
        <taxon>Chromatiales</taxon>
        <taxon>Halothiobacillaceae</taxon>
        <taxon>Halothiobacillus</taxon>
    </lineage>
</organism>
<dbReference type="InterPro" id="IPR008207">
    <property type="entry name" value="Sig_transdc_His_kin_Hpt_dom"/>
</dbReference>
<dbReference type="NCBIfam" id="TIGR00229">
    <property type="entry name" value="sensory_box"/>
    <property type="match status" value="1"/>
</dbReference>
<keyword evidence="5 14" id="KW-0597">Phosphoprotein</keyword>
<keyword evidence="9" id="KW-0418">Kinase</keyword>
<dbReference type="PROSITE" id="PS50110">
    <property type="entry name" value="RESPONSE_REGULATORY"/>
    <property type="match status" value="2"/>
</dbReference>
<dbReference type="InterPro" id="IPR036890">
    <property type="entry name" value="HATPase_C_sf"/>
</dbReference>
<dbReference type="Pfam" id="PF00512">
    <property type="entry name" value="HisKA"/>
    <property type="match status" value="1"/>
</dbReference>
<dbReference type="SUPFAM" id="SSF47226">
    <property type="entry name" value="Histidine-containing phosphotransfer domain, HPT domain"/>
    <property type="match status" value="1"/>
</dbReference>
<dbReference type="InterPro" id="IPR005467">
    <property type="entry name" value="His_kinase_dom"/>
</dbReference>
<dbReference type="InterPro" id="IPR029151">
    <property type="entry name" value="Sensor-like_sf"/>
</dbReference>
<evidence type="ECO:0000256" key="12">
    <source>
        <dbReference type="ARBA" id="ARBA00023012"/>
    </source>
</evidence>
<dbReference type="Pfam" id="PF01627">
    <property type="entry name" value="Hpt"/>
    <property type="match status" value="1"/>
</dbReference>
<comment type="subcellular location">
    <subcellularLocation>
        <location evidence="2">Cell membrane</location>
        <topology evidence="2">Multi-pass membrane protein</topology>
    </subcellularLocation>
</comment>
<evidence type="ECO:0000259" key="19">
    <source>
        <dbReference type="PROSITE" id="PS50839"/>
    </source>
</evidence>
<feature type="modified residue" description="4-aspartylphosphate" evidence="14">
    <location>
        <position position="1158"/>
    </location>
</feature>
<dbReference type="Gene3D" id="1.10.287.130">
    <property type="match status" value="1"/>
</dbReference>
<dbReference type="InterPro" id="IPR004358">
    <property type="entry name" value="Sig_transdc_His_kin-like_C"/>
</dbReference>
<evidence type="ECO:0000259" key="17">
    <source>
        <dbReference type="PROSITE" id="PS50110"/>
    </source>
</evidence>
<dbReference type="CDD" id="cd16922">
    <property type="entry name" value="HATPase_EvgS-ArcB-TorS-like"/>
    <property type="match status" value="1"/>
</dbReference>
<dbReference type="SUPFAM" id="SSF103190">
    <property type="entry name" value="Sensory domain-like"/>
    <property type="match status" value="1"/>
</dbReference>
<evidence type="ECO:0000256" key="7">
    <source>
        <dbReference type="ARBA" id="ARBA00022692"/>
    </source>
</evidence>
<comment type="catalytic activity">
    <reaction evidence="1">
        <text>ATP + protein L-histidine = ADP + protein N-phospho-L-histidine.</text>
        <dbReference type="EC" id="2.7.13.3"/>
    </reaction>
</comment>
<dbReference type="PANTHER" id="PTHR45339:SF1">
    <property type="entry name" value="HYBRID SIGNAL TRANSDUCTION HISTIDINE KINASE J"/>
    <property type="match status" value="1"/>
</dbReference>
<sequence>MKYGLTKMRRISAWLPLFLGLVFTFATAWLAHLYNQHVLLTYTNTLADEAANQIKARFNIYEYGLRATRGAVITAGVNRITRNEFERYINSRDLAREFPGALGYGFIRRVPEQQEAAFLAQARADGAPNFQIRSLKPHSGDRFVIQYIYPVKENAQAVGLDIASEASRRTAALAAARDDESHLTEPITLVQADNKPRRGFLILLPVYPGPVPKTPEAREQDVAGWVYAPLVVDDVLADLGSVMTQAGITLTDPDENKPFYRSLPANAPGLLGVQVVRPVDVMGQHWELRIETRAAAANHLKLMPVGWIIFLGLGLTGLLIWLSQVVFGIELSADSDADADAPPPTGMASIRAFLRSALVRRSWPPVVLLLLFVFLWLSVRLVQQQLQAVRDDLGQSTTSAYDLLDQSAARYRHDVRFLANTPPVSGLARTLGMASASKDHAASEEWKARLAGIFQAYMLANPAVYQVRLIEARGNLQEWVKVKRVGKDIDILDDSMFQDSALAPYIANTLKVGARHVYVSPINLNREQGAIERPHQPVWRFATPVFRTDGQPFAVVIINVNAKRLLADVANASPKGTELYITNQTGDFLLNPDPSLTFGFDLGHPYRWTDEFKQRDNTLGLDIDGQSRWAGPEGGVWVRQTRFFPDDLQKSDALRIFSVKPQFPVYRTLILQILGLVLSLLALAVIAAVIEYQLWVSAQRRLWDTRQAQREIQRNQESALFKVLLDSAPEAALIVDEQGVIQFVNTQAEQLFGYAREELTGMVIHQLVPERYAPHHPDHVRQYFSQPKVLTLGGDQGVQCRRRDGREFPAEISLGPVALPDRMLVYAAIRDISERLAIRAQLHDALHLAEQANEAKSAFLANTSHEIRTPLNAIIGFTHLLADEPLTEAERRLVEKIQLSGRTLLGIVNDVLDLSKIEAEEMALEQVPIDLPEWLEAVAGVFAPQAEAKQLRFALDLDRDLPVWVSTDPTRLHQIMLNLLGNALKFTETGEIVLRAEVRTPSTPQPDHVWLRFTVSDTGIGMSPDVQSRLFQAFTQADSSTSRRYGGTGLGLSIVRKLVELMGGVVGVSSREDAGSQFWADIPMGIPRAEEVAGQDEHNTAIYVLIAEDHPADARQMQQLAITLGWRAQVVHDGAELVDAYMKRVNSGLRPPDALIVDWHMPRMDGLSAIAALAEEVGRERLPAVLMVSASDIDQIELLDDQHLSHRFLHKPVNASSLFAAVNEIVTEQTGNTRRVLEATRTESLKARWLPGVRVLVVDDSAINLEVVTQILVRNGAIVDTANSGYAALDRLKEASDNYDVVLMDVQMPGMDGLEATRLIRGQLALTQIPVLALTAGALVEERRRALGAGMNDFLTKPIDPNQLINRLRSAVEHYRGQKLAIEDLPADEANDHDEAEGTTNWPRIPGIDGAESKRLLLGDEQLFLGTLDRLLQEHANLMTPPAPTIDRAEASEQRRALAAQMHNLKSATGMVGAADLHRQAAALEQALRAGDQPIHAQMTVLAEGLKQLQQDSMAVLASWHDARAAATAPDGTAQIPLTTEQVQHLLDLLAHQDMAAFEFASREGGALRATLGAEAYPRFDASLRKLDFKTAQDLLSARMSLDR</sequence>
<dbReference type="SMART" id="SM00448">
    <property type="entry name" value="REC"/>
    <property type="match status" value="2"/>
</dbReference>
<dbReference type="GO" id="GO:0000155">
    <property type="term" value="F:phosphorelay sensor kinase activity"/>
    <property type="evidence" value="ECO:0007669"/>
    <property type="project" value="InterPro"/>
</dbReference>
<evidence type="ECO:0000256" key="11">
    <source>
        <dbReference type="ARBA" id="ARBA00022989"/>
    </source>
</evidence>
<dbReference type="SMART" id="SM00388">
    <property type="entry name" value="HisKA"/>
    <property type="match status" value="1"/>
</dbReference>
<dbReference type="SUPFAM" id="SSF55785">
    <property type="entry name" value="PYP-like sensor domain (PAS domain)"/>
    <property type="match status" value="1"/>
</dbReference>
<dbReference type="PROSITE" id="PS50112">
    <property type="entry name" value="PAS"/>
    <property type="match status" value="1"/>
</dbReference>
<feature type="domain" description="PAS" evidence="18">
    <location>
        <begin position="717"/>
        <end position="761"/>
    </location>
</feature>
<dbReference type="Gene3D" id="3.30.450.350">
    <property type="entry name" value="CHASE domain"/>
    <property type="match status" value="1"/>
</dbReference>
<dbReference type="InterPro" id="IPR048760">
    <property type="entry name" value="VP0354-like_sensor_dom"/>
</dbReference>
<dbReference type="EC" id="2.7.13.3" evidence="3"/>
<keyword evidence="13 15" id="KW-0472">Membrane</keyword>
<dbReference type="EMBL" id="CP016027">
    <property type="protein sequence ID" value="ANJ67269.1"/>
    <property type="molecule type" value="Genomic_DNA"/>
</dbReference>
<dbReference type="InterPro" id="IPR000014">
    <property type="entry name" value="PAS"/>
</dbReference>
<dbReference type="InterPro" id="IPR003661">
    <property type="entry name" value="HisK_dim/P_dom"/>
</dbReference>
<dbReference type="Gene3D" id="3.30.450.20">
    <property type="entry name" value="PAS domain"/>
    <property type="match status" value="2"/>
</dbReference>
<feature type="transmembrane region" description="Helical" evidence="15">
    <location>
        <begin position="669"/>
        <end position="690"/>
    </location>
</feature>
<dbReference type="Pfam" id="PF03924">
    <property type="entry name" value="CHASE"/>
    <property type="match status" value="1"/>
</dbReference>
<dbReference type="Gene3D" id="3.40.50.2300">
    <property type="match status" value="2"/>
</dbReference>
<evidence type="ECO:0000256" key="1">
    <source>
        <dbReference type="ARBA" id="ARBA00000085"/>
    </source>
</evidence>
<evidence type="ECO:0000256" key="6">
    <source>
        <dbReference type="ARBA" id="ARBA00022679"/>
    </source>
</evidence>
<feature type="domain" description="Response regulatory" evidence="17">
    <location>
        <begin position="1254"/>
        <end position="1372"/>
    </location>
</feature>
<dbReference type="GO" id="GO:0005886">
    <property type="term" value="C:plasma membrane"/>
    <property type="evidence" value="ECO:0007669"/>
    <property type="project" value="UniProtKB-SubCell"/>
</dbReference>
<evidence type="ECO:0000256" key="3">
    <source>
        <dbReference type="ARBA" id="ARBA00012438"/>
    </source>
</evidence>
<evidence type="ECO:0000256" key="14">
    <source>
        <dbReference type="PROSITE-ProRule" id="PRU00169"/>
    </source>
</evidence>
<evidence type="ECO:0000256" key="8">
    <source>
        <dbReference type="ARBA" id="ARBA00022741"/>
    </source>
</evidence>
<feature type="modified residue" description="4-aspartylphosphate" evidence="14">
    <location>
        <position position="1305"/>
    </location>
</feature>
<dbReference type="Gene3D" id="3.30.565.10">
    <property type="entry name" value="Histidine kinase-like ATPase, C-terminal domain"/>
    <property type="match status" value="1"/>
</dbReference>
<evidence type="ECO:0000313" key="21">
    <source>
        <dbReference type="Proteomes" id="UP000078596"/>
    </source>
</evidence>
<dbReference type="Pfam" id="PF00072">
    <property type="entry name" value="Response_reg"/>
    <property type="match status" value="2"/>
</dbReference>
<keyword evidence="12" id="KW-0902">Two-component regulatory system</keyword>
<dbReference type="SUPFAM" id="SSF52172">
    <property type="entry name" value="CheY-like"/>
    <property type="match status" value="2"/>
</dbReference>
<dbReference type="InterPro" id="IPR036641">
    <property type="entry name" value="HPT_dom_sf"/>
</dbReference>
<name>A0A191ZHA8_9GAMM</name>
<feature type="domain" description="Histidine kinase" evidence="16">
    <location>
        <begin position="862"/>
        <end position="1086"/>
    </location>
</feature>
<evidence type="ECO:0000259" key="16">
    <source>
        <dbReference type="PROSITE" id="PS50109"/>
    </source>
</evidence>
<evidence type="ECO:0000256" key="10">
    <source>
        <dbReference type="ARBA" id="ARBA00022840"/>
    </source>
</evidence>
<feature type="transmembrane region" description="Helical" evidence="15">
    <location>
        <begin position="12"/>
        <end position="31"/>
    </location>
</feature>
<dbReference type="PANTHER" id="PTHR45339">
    <property type="entry name" value="HYBRID SIGNAL TRANSDUCTION HISTIDINE KINASE J"/>
    <property type="match status" value="1"/>
</dbReference>
<dbReference type="CDD" id="cd17546">
    <property type="entry name" value="REC_hyHK_CKI1_RcsC-like"/>
    <property type="match status" value="2"/>
</dbReference>
<dbReference type="Pfam" id="PF13426">
    <property type="entry name" value="PAS_9"/>
    <property type="match status" value="1"/>
</dbReference>
<evidence type="ECO:0000259" key="18">
    <source>
        <dbReference type="PROSITE" id="PS50112"/>
    </source>
</evidence>
<accession>A0A191ZHA8</accession>
<feature type="domain" description="CHASE" evidence="19">
    <location>
        <begin position="76"/>
        <end position="242"/>
    </location>
</feature>
<dbReference type="Gene3D" id="1.20.120.160">
    <property type="entry name" value="HPT domain"/>
    <property type="match status" value="1"/>
</dbReference>
<protein>
    <recommendedName>
        <fullName evidence="3">histidine kinase</fullName>
        <ecNumber evidence="3">2.7.13.3</ecNumber>
    </recommendedName>
</protein>
<evidence type="ECO:0000256" key="9">
    <source>
        <dbReference type="ARBA" id="ARBA00022777"/>
    </source>
</evidence>
<feature type="transmembrane region" description="Helical" evidence="15">
    <location>
        <begin position="363"/>
        <end position="382"/>
    </location>
</feature>
<evidence type="ECO:0000256" key="2">
    <source>
        <dbReference type="ARBA" id="ARBA00004651"/>
    </source>
</evidence>
<keyword evidence="8" id="KW-0547">Nucleotide-binding</keyword>
<evidence type="ECO:0000256" key="5">
    <source>
        <dbReference type="ARBA" id="ARBA00022553"/>
    </source>
</evidence>
<dbReference type="FunFam" id="3.30.565.10:FF:000010">
    <property type="entry name" value="Sensor histidine kinase RcsC"/>
    <property type="match status" value="1"/>
</dbReference>
<dbReference type="PROSITE" id="PS50109">
    <property type="entry name" value="HIS_KIN"/>
    <property type="match status" value="1"/>
</dbReference>
<reference evidence="20 21" key="1">
    <citation type="submission" date="2016-06" db="EMBL/GenBank/DDBJ databases">
        <title>Insight into the functional genes involving in sulfur oxidation in Pearl River water.</title>
        <authorList>
            <person name="Luo J."/>
            <person name="Tan X."/>
            <person name="Lin W."/>
        </authorList>
    </citation>
    <scope>NUCLEOTIDE SEQUENCE [LARGE SCALE GENOMIC DNA]</scope>
    <source>
        <strain evidence="20 21">LS2</strain>
    </source>
</reference>
<dbReference type="STRING" id="1860122.A9404_07620"/>
<dbReference type="Pfam" id="PF21623">
    <property type="entry name" value="HK_sensor_dom_bact"/>
    <property type="match status" value="1"/>
</dbReference>
<dbReference type="CDD" id="cd00130">
    <property type="entry name" value="PAS"/>
    <property type="match status" value="1"/>
</dbReference>
<dbReference type="InterPro" id="IPR003594">
    <property type="entry name" value="HATPase_dom"/>
</dbReference>
<dbReference type="Proteomes" id="UP000078596">
    <property type="component" value="Chromosome"/>
</dbReference>
<keyword evidence="21" id="KW-1185">Reference proteome</keyword>
<dbReference type="KEGG" id="haz:A9404_07620"/>
<evidence type="ECO:0000256" key="13">
    <source>
        <dbReference type="ARBA" id="ARBA00023136"/>
    </source>
</evidence>
<dbReference type="SMART" id="SM00387">
    <property type="entry name" value="HATPase_c"/>
    <property type="match status" value="1"/>
</dbReference>
<keyword evidence="6" id="KW-0808">Transferase</keyword>
<dbReference type="RefSeq" id="WP_066099793.1">
    <property type="nucleotide sequence ID" value="NZ_CP016027.1"/>
</dbReference>
<dbReference type="CDD" id="cd00082">
    <property type="entry name" value="HisKA"/>
    <property type="match status" value="1"/>
</dbReference>
<dbReference type="InterPro" id="IPR011006">
    <property type="entry name" value="CheY-like_superfamily"/>
</dbReference>
<dbReference type="GO" id="GO:0005524">
    <property type="term" value="F:ATP binding"/>
    <property type="evidence" value="ECO:0007669"/>
    <property type="project" value="UniProtKB-KW"/>
</dbReference>
<feature type="domain" description="Response regulatory" evidence="17">
    <location>
        <begin position="1103"/>
        <end position="1226"/>
    </location>
</feature>
<keyword evidence="4" id="KW-1003">Cell membrane</keyword>
<dbReference type="InterPro" id="IPR001789">
    <property type="entry name" value="Sig_transdc_resp-reg_receiver"/>
</dbReference>
<evidence type="ECO:0000313" key="20">
    <source>
        <dbReference type="EMBL" id="ANJ67269.1"/>
    </source>
</evidence>
<gene>
    <name evidence="20" type="ORF">A9404_07620</name>
</gene>
<dbReference type="InterPro" id="IPR036097">
    <property type="entry name" value="HisK_dim/P_sf"/>
</dbReference>
<dbReference type="InterPro" id="IPR035965">
    <property type="entry name" value="PAS-like_dom_sf"/>
</dbReference>
<keyword evidence="11 15" id="KW-1133">Transmembrane helix</keyword>
<dbReference type="Pfam" id="PF02518">
    <property type="entry name" value="HATPase_c"/>
    <property type="match status" value="1"/>
</dbReference>
<keyword evidence="7 15" id="KW-0812">Transmembrane</keyword>
<dbReference type="SUPFAM" id="SSF55874">
    <property type="entry name" value="ATPase domain of HSP90 chaperone/DNA topoisomerase II/histidine kinase"/>
    <property type="match status" value="1"/>
</dbReference>
<dbReference type="OrthoDB" id="5563233at2"/>
<dbReference type="InterPro" id="IPR006189">
    <property type="entry name" value="CHASE_dom"/>
</dbReference>
<evidence type="ECO:0000256" key="4">
    <source>
        <dbReference type="ARBA" id="ARBA00022475"/>
    </source>
</evidence>
<evidence type="ECO:0000256" key="15">
    <source>
        <dbReference type="SAM" id="Phobius"/>
    </source>
</evidence>
<dbReference type="PRINTS" id="PR00344">
    <property type="entry name" value="BCTRLSENSOR"/>
</dbReference>
<dbReference type="SMART" id="SM00091">
    <property type="entry name" value="PAS"/>
    <property type="match status" value="1"/>
</dbReference>
<dbReference type="InterPro" id="IPR042240">
    <property type="entry name" value="CHASE_sf"/>
</dbReference>